<feature type="compositionally biased region" description="Basic residues" evidence="1">
    <location>
        <begin position="110"/>
        <end position="119"/>
    </location>
</feature>
<protein>
    <submittedName>
        <fullName evidence="2">Uncharacterized protein</fullName>
    </submittedName>
</protein>
<sequence length="564" mass="59305">MTNDSLQVTGSRAPLAELPLDPFVRAAQQGQELLLAENLNKASSAAASGSASGSASPSSSSSSKAYRHTGTGKEMVEPSFSRHHHHLMGASSSSSASQPHSPVKPSPLSPHHHRHRHQLRPPASIGAAPGTPSGKLFESELSNRTLPVDGADELERSPATVPDSLSGSTKKKKMGKGIFLRQRRERETSPSPCPSPSSEGSPSVLGRGKGKERERTPVLQVGTEARNERPHKDQKFGMKDEAAEELGVRRASPPILVVEQEEVDTSGSPSAERERRVHQERSPSSEGAGEASATVLLGVSGDIDMTAVPMEKPPVTPTLGCDSEGAPFEAAFEGATATTGGLANLARKKDRVRASEVVQAHKEAGISPSPRKKQGSSNSNASTDPASSTALLGSSLGEKGFSWDGVVLEDSEEELEMAISGAYAVAAFEARKERREARVGATLLHNKGKEKEKVVGGLVTGTPKLSAKRMAPRMHSKEGMLPPSATRKRKERVDGEAVATATTTEDGTVSAPDANTAPRDQASTPPAAPAAPTPTALDAVDEDEDELAKDGKELGRPTKVRRSE</sequence>
<dbReference type="AlphaFoldDB" id="A0A8X7NCY8"/>
<name>A0A8X7NCY8_9BASI</name>
<feature type="region of interest" description="Disordered" evidence="1">
    <location>
        <begin position="41"/>
        <end position="294"/>
    </location>
</feature>
<feature type="compositionally biased region" description="Low complexity" evidence="1">
    <location>
        <begin position="386"/>
        <end position="397"/>
    </location>
</feature>
<feature type="compositionally biased region" description="Low complexity" evidence="1">
    <location>
        <begin position="284"/>
        <end position="293"/>
    </location>
</feature>
<feature type="compositionally biased region" description="Basic and acidic residues" evidence="1">
    <location>
        <begin position="271"/>
        <end position="283"/>
    </location>
</feature>
<feature type="compositionally biased region" description="Low complexity" evidence="1">
    <location>
        <begin position="41"/>
        <end position="64"/>
    </location>
</feature>
<feature type="compositionally biased region" description="Basic and acidic residues" evidence="1">
    <location>
        <begin position="548"/>
        <end position="564"/>
    </location>
</feature>
<feature type="region of interest" description="Disordered" evidence="1">
    <location>
        <begin position="339"/>
        <end position="398"/>
    </location>
</feature>
<feature type="compositionally biased region" description="Polar residues" evidence="1">
    <location>
        <begin position="375"/>
        <end position="385"/>
    </location>
</feature>
<keyword evidence="3" id="KW-1185">Reference proteome</keyword>
<evidence type="ECO:0000256" key="1">
    <source>
        <dbReference type="SAM" id="MobiDB-lite"/>
    </source>
</evidence>
<proteinExistence type="predicted"/>
<feature type="compositionally biased region" description="Basic and acidic residues" evidence="1">
    <location>
        <begin position="225"/>
        <end position="241"/>
    </location>
</feature>
<gene>
    <name evidence="2" type="ORF">A4X09_0g2151</name>
</gene>
<organism evidence="2 3">
    <name type="scientific">Tilletia walkeri</name>
    <dbReference type="NCBI Taxonomy" id="117179"/>
    <lineage>
        <taxon>Eukaryota</taxon>
        <taxon>Fungi</taxon>
        <taxon>Dikarya</taxon>
        <taxon>Basidiomycota</taxon>
        <taxon>Ustilaginomycotina</taxon>
        <taxon>Exobasidiomycetes</taxon>
        <taxon>Tilletiales</taxon>
        <taxon>Tilletiaceae</taxon>
        <taxon>Tilletia</taxon>
    </lineage>
</organism>
<reference evidence="2" key="1">
    <citation type="submission" date="2016-04" db="EMBL/GenBank/DDBJ databases">
        <authorList>
            <person name="Nguyen H.D."/>
            <person name="Samba Siva P."/>
            <person name="Cullis J."/>
            <person name="Levesque C.A."/>
            <person name="Hambleton S."/>
        </authorList>
    </citation>
    <scope>NUCLEOTIDE SEQUENCE</scope>
    <source>
        <strain evidence="2">DAOMC 236422</strain>
    </source>
</reference>
<evidence type="ECO:0000313" key="3">
    <source>
        <dbReference type="Proteomes" id="UP000078113"/>
    </source>
</evidence>
<accession>A0A8X7NCY8</accession>
<dbReference type="EMBL" id="LWDG02000060">
    <property type="protein sequence ID" value="KAE8270200.1"/>
    <property type="molecule type" value="Genomic_DNA"/>
</dbReference>
<dbReference type="Proteomes" id="UP000078113">
    <property type="component" value="Unassembled WGS sequence"/>
</dbReference>
<feature type="region of interest" description="Disordered" evidence="1">
    <location>
        <begin position="454"/>
        <end position="564"/>
    </location>
</feature>
<evidence type="ECO:0000313" key="2">
    <source>
        <dbReference type="EMBL" id="KAE8270200.1"/>
    </source>
</evidence>
<reference evidence="2" key="2">
    <citation type="journal article" date="2019" name="IMA Fungus">
        <title>Genome sequencing and comparison of five Tilletia species to identify candidate genes for the detection of regulated species infecting wheat.</title>
        <authorList>
            <person name="Nguyen H.D.T."/>
            <person name="Sultana T."/>
            <person name="Kesanakurti P."/>
            <person name="Hambleton S."/>
        </authorList>
    </citation>
    <scope>NUCLEOTIDE SEQUENCE</scope>
    <source>
        <strain evidence="2">DAOMC 236422</strain>
    </source>
</reference>
<comment type="caution">
    <text evidence="2">The sequence shown here is derived from an EMBL/GenBank/DDBJ whole genome shotgun (WGS) entry which is preliminary data.</text>
</comment>